<dbReference type="InterPro" id="IPR044286">
    <property type="entry name" value="SINL_plant"/>
</dbReference>
<feature type="compositionally biased region" description="Basic residues" evidence="12">
    <location>
        <begin position="1"/>
        <end position="14"/>
    </location>
</feature>
<evidence type="ECO:0000256" key="9">
    <source>
        <dbReference type="ARBA" id="ARBA00022833"/>
    </source>
</evidence>
<gene>
    <name evidence="14" type="ORF">Ahy_Scaffold6g107931</name>
</gene>
<dbReference type="InterPro" id="IPR013010">
    <property type="entry name" value="Znf_SIAH"/>
</dbReference>
<dbReference type="SUPFAM" id="SSF57850">
    <property type="entry name" value="RING/U-box"/>
    <property type="match status" value="1"/>
</dbReference>
<protein>
    <recommendedName>
        <fullName evidence="4">RING-type E3 ubiquitin transferase</fullName>
        <ecNumber evidence="4">2.3.2.27</ecNumber>
    </recommendedName>
</protein>
<keyword evidence="5" id="KW-0808">Transferase</keyword>
<evidence type="ECO:0000256" key="7">
    <source>
        <dbReference type="ARBA" id="ARBA00022771"/>
    </source>
</evidence>
<dbReference type="STRING" id="3818.A0A444WNY5"/>
<dbReference type="InterPro" id="IPR013083">
    <property type="entry name" value="Znf_RING/FYVE/PHD"/>
</dbReference>
<dbReference type="PANTHER" id="PTHR46632">
    <property type="entry name" value="E3 UBIQUITIN-PROTEIN LIGASE SINA-LIKE 4"/>
    <property type="match status" value="1"/>
</dbReference>
<evidence type="ECO:0000256" key="10">
    <source>
        <dbReference type="ARBA" id="ARBA00024004"/>
    </source>
</evidence>
<evidence type="ECO:0000256" key="2">
    <source>
        <dbReference type="ARBA" id="ARBA00004906"/>
    </source>
</evidence>
<reference evidence="14 15" key="1">
    <citation type="submission" date="2019-01" db="EMBL/GenBank/DDBJ databases">
        <title>Sequencing of cultivated peanut Arachis hypogaea provides insights into genome evolution and oil improvement.</title>
        <authorList>
            <person name="Chen X."/>
        </authorList>
    </citation>
    <scope>NUCLEOTIDE SEQUENCE [LARGE SCALE GENOMIC DNA]</scope>
    <source>
        <strain evidence="15">cv. Fuhuasheng</strain>
        <tissue evidence="14">Leaves</tissue>
    </source>
</reference>
<dbReference type="GO" id="GO:0061630">
    <property type="term" value="F:ubiquitin protein ligase activity"/>
    <property type="evidence" value="ECO:0007669"/>
    <property type="project" value="UniProtKB-EC"/>
</dbReference>
<dbReference type="OrthoDB" id="4788989at2759"/>
<evidence type="ECO:0000256" key="12">
    <source>
        <dbReference type="SAM" id="MobiDB-lite"/>
    </source>
</evidence>
<dbReference type="Gramene" id="arahy.Tifrunner.gnm2.ann2.Ah04g093800.1">
    <property type="protein sequence ID" value="arahy.Tifrunner.gnm2.ann2.Ah04g093800.1-CDS-1"/>
    <property type="gene ID" value="arahy.Tifrunner.gnm2.ann2.Ah04g093800"/>
</dbReference>
<keyword evidence="9" id="KW-0862">Zinc</keyword>
<comment type="catalytic activity">
    <reaction evidence="1">
        <text>S-ubiquitinyl-[E2 ubiquitin-conjugating enzyme]-L-cysteine + [acceptor protein]-L-lysine = [E2 ubiquitin-conjugating enzyme]-L-cysteine + N(6)-ubiquitinyl-[acceptor protein]-L-lysine.</text>
        <dbReference type="EC" id="2.3.2.27"/>
    </reaction>
</comment>
<feature type="region of interest" description="Disordered" evidence="12">
    <location>
        <begin position="1"/>
        <end position="45"/>
    </location>
</feature>
<organism evidence="14 15">
    <name type="scientific">Arachis hypogaea</name>
    <name type="common">Peanut</name>
    <dbReference type="NCBI Taxonomy" id="3818"/>
    <lineage>
        <taxon>Eukaryota</taxon>
        <taxon>Viridiplantae</taxon>
        <taxon>Streptophyta</taxon>
        <taxon>Embryophyta</taxon>
        <taxon>Tracheophyta</taxon>
        <taxon>Spermatophyta</taxon>
        <taxon>Magnoliopsida</taxon>
        <taxon>eudicotyledons</taxon>
        <taxon>Gunneridae</taxon>
        <taxon>Pentapetalae</taxon>
        <taxon>rosids</taxon>
        <taxon>fabids</taxon>
        <taxon>Fabales</taxon>
        <taxon>Fabaceae</taxon>
        <taxon>Papilionoideae</taxon>
        <taxon>50 kb inversion clade</taxon>
        <taxon>dalbergioids sensu lato</taxon>
        <taxon>Dalbergieae</taxon>
        <taxon>Pterocarpus clade</taxon>
        <taxon>Arachis</taxon>
    </lineage>
</organism>
<name>A0A444WNY5_ARAHY</name>
<keyword evidence="8" id="KW-0833">Ubl conjugation pathway</keyword>
<evidence type="ECO:0000256" key="11">
    <source>
        <dbReference type="PROSITE-ProRule" id="PRU00455"/>
    </source>
</evidence>
<dbReference type="Pfam" id="PF21361">
    <property type="entry name" value="Sina_ZnF"/>
    <property type="match status" value="1"/>
</dbReference>
<evidence type="ECO:0000256" key="6">
    <source>
        <dbReference type="ARBA" id="ARBA00022723"/>
    </source>
</evidence>
<dbReference type="GO" id="GO:0008270">
    <property type="term" value="F:zinc ion binding"/>
    <property type="evidence" value="ECO:0007669"/>
    <property type="project" value="UniProtKB-KW"/>
</dbReference>
<comment type="pathway">
    <text evidence="2">Protein modification; protein ubiquitination.</text>
</comment>
<dbReference type="EMBL" id="SDMP01000026">
    <property type="protein sequence ID" value="RYQ79227.1"/>
    <property type="molecule type" value="Genomic_DNA"/>
</dbReference>
<keyword evidence="15" id="KW-1185">Reference proteome</keyword>
<feature type="domain" description="SIAH-type" evidence="13">
    <location>
        <begin position="114"/>
        <end position="172"/>
    </location>
</feature>
<dbReference type="EC" id="2.3.2.27" evidence="4"/>
<evidence type="ECO:0000313" key="15">
    <source>
        <dbReference type="Proteomes" id="UP000289738"/>
    </source>
</evidence>
<dbReference type="PROSITE" id="PS51081">
    <property type="entry name" value="ZF_SIAH"/>
    <property type="match status" value="1"/>
</dbReference>
<dbReference type="GO" id="GO:0016567">
    <property type="term" value="P:protein ubiquitination"/>
    <property type="evidence" value="ECO:0007669"/>
    <property type="project" value="UniProtKB-UniPathway"/>
</dbReference>
<dbReference type="InterPro" id="IPR049548">
    <property type="entry name" value="Sina-like_RING"/>
</dbReference>
<evidence type="ECO:0000256" key="4">
    <source>
        <dbReference type="ARBA" id="ARBA00012483"/>
    </source>
</evidence>
<dbReference type="SMR" id="A0A444WNY5"/>
<feature type="compositionally biased region" description="Low complexity" evidence="12">
    <location>
        <begin position="32"/>
        <end position="43"/>
    </location>
</feature>
<keyword evidence="7 11" id="KW-0863">Zinc-finger</keyword>
<evidence type="ECO:0000313" key="14">
    <source>
        <dbReference type="EMBL" id="RYQ79227.1"/>
    </source>
</evidence>
<dbReference type="Gene3D" id="3.30.40.10">
    <property type="entry name" value="Zinc/RING finger domain, C3HC4 (zinc finger)"/>
    <property type="match status" value="2"/>
</dbReference>
<proteinExistence type="inferred from homology"/>
<sequence>MKKVIAARSRKRKQDRSCAKEEQVPDDDEPVSVKASGKKGSSAQDKSFSFFLSDPDVLDCPICFNPLTTPVYQCENGHVACSACCSRILEKKCASCFLSIGSIRSRALEKVLESIKVACANAEYGCTETLRYSDKSGHESQCNFVPCSCPHSDCNFVSSFSDLPAHYRTEHGSSASAGVRFSYGKPFKVTLDSDDDVTILQEVNGEKLFIVQNFVAGLGNAVSVFCIQPELLPNYRCQISAKSNGCSLEMNSFTKNIQNSAMARLATILSSRFLVIPTDYFGAGQPRNFEICIFRSYE</sequence>
<dbReference type="Proteomes" id="UP000289738">
    <property type="component" value="Unassembled WGS sequence"/>
</dbReference>
<accession>A0A444WNY5</accession>
<dbReference type="SUPFAM" id="SSF49599">
    <property type="entry name" value="TRAF domain-like"/>
    <property type="match status" value="1"/>
</dbReference>
<evidence type="ECO:0000256" key="5">
    <source>
        <dbReference type="ARBA" id="ARBA00022679"/>
    </source>
</evidence>
<keyword evidence="6" id="KW-0479">Metal-binding</keyword>
<comment type="similarity">
    <text evidence="3">Belongs to the SINA (Seven in absentia) family.</text>
</comment>
<dbReference type="AlphaFoldDB" id="A0A444WNY5"/>
<dbReference type="UniPathway" id="UPA00143"/>
<dbReference type="Pfam" id="PF21362">
    <property type="entry name" value="Sina_RING"/>
    <property type="match status" value="1"/>
</dbReference>
<evidence type="ECO:0000256" key="1">
    <source>
        <dbReference type="ARBA" id="ARBA00000900"/>
    </source>
</evidence>
<evidence type="ECO:0000256" key="8">
    <source>
        <dbReference type="ARBA" id="ARBA00022786"/>
    </source>
</evidence>
<comment type="function">
    <text evidence="10">E3 ubiquitin-protein ligase that mediates ubiquitination and subsequent proteasomal degradation of target proteins. E3 ubiquitin ligases accept ubiquitin from an E2 ubiquitin-conjugating enzyme in the form of a thioester and then directly transfers the ubiquitin to targeted substrates. It probably triggers the ubiquitin-mediated degradation of different substrates.</text>
</comment>
<dbReference type="CDD" id="cd16571">
    <property type="entry name" value="RING-HC_SIAHs"/>
    <property type="match status" value="1"/>
</dbReference>
<comment type="caution">
    <text evidence="14">The sequence shown here is derived from an EMBL/GenBank/DDBJ whole genome shotgun (WGS) entry which is preliminary data.</text>
</comment>
<dbReference type="PANTHER" id="PTHR46632:SF16">
    <property type="entry name" value="E3 UBIQUITIN-PROTEIN LIGASE SINA-LIKE 10"/>
    <property type="match status" value="1"/>
</dbReference>
<evidence type="ECO:0000259" key="13">
    <source>
        <dbReference type="PROSITE" id="PS51081"/>
    </source>
</evidence>
<evidence type="ECO:0000256" key="3">
    <source>
        <dbReference type="ARBA" id="ARBA00009119"/>
    </source>
</evidence>